<dbReference type="SUPFAM" id="SSF49785">
    <property type="entry name" value="Galactose-binding domain-like"/>
    <property type="match status" value="1"/>
</dbReference>
<evidence type="ECO:0000313" key="9">
    <source>
        <dbReference type="Proteomes" id="UP000253868"/>
    </source>
</evidence>
<dbReference type="GO" id="GO:0005975">
    <property type="term" value="P:carbohydrate metabolic process"/>
    <property type="evidence" value="ECO:0007669"/>
    <property type="project" value="UniProtKB-ARBA"/>
</dbReference>
<dbReference type="Gene3D" id="1.20.58.460">
    <property type="entry name" value="Hyaluronidase post-catalytic domain-like"/>
    <property type="match status" value="1"/>
</dbReference>
<protein>
    <submittedName>
        <fullName evidence="8">Hyaluronidase</fullName>
    </submittedName>
</protein>
<dbReference type="InterPro" id="IPR011496">
    <property type="entry name" value="O-GlcNAcase_cat"/>
</dbReference>
<evidence type="ECO:0000256" key="3">
    <source>
        <dbReference type="PROSITE-ProRule" id="PRU01353"/>
    </source>
</evidence>
<dbReference type="Pfam" id="PF21774">
    <property type="entry name" value="NagJ_C"/>
    <property type="match status" value="1"/>
</dbReference>
<gene>
    <name evidence="8" type="ORF">DVK44_09345</name>
</gene>
<feature type="region of interest" description="Disordered" evidence="4">
    <location>
        <begin position="1023"/>
        <end position="1045"/>
    </location>
</feature>
<evidence type="ECO:0000256" key="4">
    <source>
        <dbReference type="SAM" id="MobiDB-lite"/>
    </source>
</evidence>
<dbReference type="InterPro" id="IPR017853">
    <property type="entry name" value="GH"/>
</dbReference>
<keyword evidence="1 3" id="KW-0378">Hydrolase</keyword>
<dbReference type="PROSITE" id="PS50022">
    <property type="entry name" value="FA58C_3"/>
    <property type="match status" value="1"/>
</dbReference>
<comment type="similarity">
    <text evidence="3">Belongs to the glycosyl hydrolase 84 family.</text>
</comment>
<accession>A0A345HME8</accession>
<dbReference type="SUPFAM" id="SSF140657">
    <property type="entry name" value="Hyaluronidase post-catalytic domain-like"/>
    <property type="match status" value="1"/>
</dbReference>
<dbReference type="Gene3D" id="3.30.379.10">
    <property type="entry name" value="Chitobiase/beta-hexosaminidase domain 2-like"/>
    <property type="match status" value="1"/>
</dbReference>
<dbReference type="PANTHER" id="PTHR13170:SF16">
    <property type="entry name" value="PROTEIN O-GLCNACASE"/>
    <property type="match status" value="1"/>
</dbReference>
<dbReference type="InterPro" id="IPR049019">
    <property type="entry name" value="NagJ-like_helical"/>
</dbReference>
<dbReference type="InterPro" id="IPR015882">
    <property type="entry name" value="HEX_bac_N"/>
</dbReference>
<feature type="signal peptide" evidence="5">
    <location>
        <begin position="1"/>
        <end position="30"/>
    </location>
</feature>
<evidence type="ECO:0000259" key="6">
    <source>
        <dbReference type="PROSITE" id="PS50022"/>
    </source>
</evidence>
<reference evidence="9" key="1">
    <citation type="submission" date="2018-07" db="EMBL/GenBank/DDBJ databases">
        <authorList>
            <person name="Zhao J."/>
        </authorList>
    </citation>
    <scope>NUCLEOTIDE SEQUENCE [LARGE SCALE GENOMIC DNA]</scope>
    <source>
        <strain evidence="9">GSSD-12</strain>
    </source>
</reference>
<dbReference type="InterPro" id="IPR000421">
    <property type="entry name" value="FA58C"/>
</dbReference>
<dbReference type="InterPro" id="IPR051822">
    <property type="entry name" value="Glycosyl_Hydrolase_84"/>
</dbReference>
<feature type="domain" description="F5/8 type C" evidence="6">
    <location>
        <begin position="876"/>
        <end position="1014"/>
    </location>
</feature>
<sequence>MQFGHRKRTATAVAVAVIGGLLGAAPGALAAPRDPGTPSATTPDTPDTPDRAGQSDLPSVWPRPQTVKAAGRSVRLGDEVTVVAGAGADAYAVAELTDVLRAAGVRTVRSAATSATPPGSEPVILAGGAGARDALRALRAPAQSDLPAGGYRIAVGSVDGRSTIALDGIGDDGLFHATQTLRQLIVRQEAKAGTDEKDTAGESVVPGIAVRDWPGTAVRGTAEGFYGQPWTHAQRLAQLEFMGRTKQNRFLYAPGDDPYRQARWRDPYPAAQRAEFRELAERARRNHVTLAWAVSPAQAMCMTAESDVRALTRKIDAMWALGVRSFQLQFEDVSYTEWHCAQDANTYGSGPAAAARAQAAVANAVAAHLEERHPGAEPPTVMPTEYYQDGVTEYRTALADALHAPVRVAWTGIGVVPRTITGQELMGAREAFQRPLVTMDNYPVNDYDQGRIFLGPYTGREPAVATGSAALLANAMEQPVVSRIPLFTAADFAWNPRGYEPQESWLAAINDLAGSDAKAREALRALAGNDASSILDTAESTYLKPLLADFWRSRTTPDAAERGTAAKRLRAAFTVMREAPERLAEVAGGRLDDEIGPWLDQLARYGEAGELAIDALRAQDGDDGEAAWRHSVELEPLRAAAAASRVTVGKGVLGPFLDRAVKEAAGWTGADRVAEQSVTKDTTGAGRTYTVSLGRPRPVETLNTMTEPGTGAGATVEAHVPGRGWLPVGKLSASGWTESDARGLPVDAVRIVWAGAAGSAAPAGGAAAKAPSLRRVVPWYADDPEARIDLARGETIAQIGGKPAKVDARLASLRSKQVKGAFTAKAPSGIRVKVPKEATVPRGSRTKVPVEVSVPEGTPSGTYEVPLAFGGEERTLTVRAIPLTGGPDLARTATATSSGDETPDFPASAVTDGDAGTRWSSPAEDGAWVQLELAAPARVGRLALRWQDAYASRYRVQVSADGRTWRTEATVTDGRGGREVIGMDAKDARFVRIQGDERATRFGYSLFSVEAYAVVKPAAKESAKEAAKESAKDAAKKPTKAPVKP</sequence>
<dbReference type="Gene3D" id="3.20.20.80">
    <property type="entry name" value="Glycosidases"/>
    <property type="match status" value="1"/>
</dbReference>
<dbReference type="EMBL" id="CP031194">
    <property type="protein sequence ID" value="AXG77872.1"/>
    <property type="molecule type" value="Genomic_DNA"/>
</dbReference>
<dbReference type="Gene3D" id="2.60.120.260">
    <property type="entry name" value="Galactose-binding domain-like"/>
    <property type="match status" value="1"/>
</dbReference>
<organism evidence="8 9">
    <name type="scientific">Streptomyces paludis</name>
    <dbReference type="NCBI Taxonomy" id="2282738"/>
    <lineage>
        <taxon>Bacteria</taxon>
        <taxon>Bacillati</taxon>
        <taxon>Actinomycetota</taxon>
        <taxon>Actinomycetes</taxon>
        <taxon>Kitasatosporales</taxon>
        <taxon>Streptomycetaceae</taxon>
        <taxon>Streptomyces</taxon>
    </lineage>
</organism>
<feature type="chain" id="PRO_5016708941" evidence="5">
    <location>
        <begin position="31"/>
        <end position="1045"/>
    </location>
</feature>
<dbReference type="Pfam" id="PF00754">
    <property type="entry name" value="F5_F8_type_C"/>
    <property type="match status" value="1"/>
</dbReference>
<evidence type="ECO:0000256" key="2">
    <source>
        <dbReference type="ARBA" id="ARBA00023295"/>
    </source>
</evidence>
<dbReference type="InterPro" id="IPR029018">
    <property type="entry name" value="Hex-like_dom2"/>
</dbReference>
<feature type="active site" description="Proton donor" evidence="3">
    <location>
        <position position="332"/>
    </location>
</feature>
<name>A0A345HME8_9ACTN</name>
<keyword evidence="9" id="KW-1185">Reference proteome</keyword>
<keyword evidence="2 3" id="KW-0326">Glycosidase</keyword>
<dbReference type="Pfam" id="PF02838">
    <property type="entry name" value="Glyco_hydro_20b"/>
    <property type="match status" value="1"/>
</dbReference>
<feature type="region of interest" description="Disordered" evidence="4">
    <location>
        <begin position="887"/>
        <end position="906"/>
    </location>
</feature>
<feature type="domain" description="GH84" evidence="7">
    <location>
        <begin position="217"/>
        <end position="497"/>
    </location>
</feature>
<dbReference type="OrthoDB" id="9760892at2"/>
<dbReference type="Proteomes" id="UP000253868">
    <property type="component" value="Chromosome"/>
</dbReference>
<evidence type="ECO:0000313" key="8">
    <source>
        <dbReference type="EMBL" id="AXG77872.1"/>
    </source>
</evidence>
<dbReference type="GO" id="GO:1901135">
    <property type="term" value="P:carbohydrate derivative metabolic process"/>
    <property type="evidence" value="ECO:0007669"/>
    <property type="project" value="UniProtKB-ARBA"/>
</dbReference>
<feature type="compositionally biased region" description="Basic and acidic residues" evidence="4">
    <location>
        <begin position="1023"/>
        <end position="1036"/>
    </location>
</feature>
<evidence type="ECO:0000256" key="1">
    <source>
        <dbReference type="ARBA" id="ARBA00022801"/>
    </source>
</evidence>
<keyword evidence="5" id="KW-0732">Signal</keyword>
<dbReference type="GO" id="GO:0015929">
    <property type="term" value="F:hexosaminidase activity"/>
    <property type="evidence" value="ECO:0007669"/>
    <property type="project" value="UniProtKB-ARBA"/>
</dbReference>
<dbReference type="SUPFAM" id="SSF55545">
    <property type="entry name" value="beta-N-acetylhexosaminidase-like domain"/>
    <property type="match status" value="1"/>
</dbReference>
<dbReference type="PROSITE" id="PS52009">
    <property type="entry name" value="GH84"/>
    <property type="match status" value="1"/>
</dbReference>
<feature type="region of interest" description="Disordered" evidence="4">
    <location>
        <begin position="28"/>
        <end position="63"/>
    </location>
</feature>
<dbReference type="SUPFAM" id="SSF51445">
    <property type="entry name" value="(Trans)glycosidases"/>
    <property type="match status" value="1"/>
</dbReference>
<dbReference type="RefSeq" id="WP_114659237.1">
    <property type="nucleotide sequence ID" value="NZ_CP031194.1"/>
</dbReference>
<proteinExistence type="inferred from homology"/>
<feature type="compositionally biased region" description="Low complexity" evidence="4">
    <location>
        <begin position="28"/>
        <end position="45"/>
    </location>
</feature>
<evidence type="ECO:0000259" key="7">
    <source>
        <dbReference type="PROSITE" id="PS52009"/>
    </source>
</evidence>
<dbReference type="InterPro" id="IPR008979">
    <property type="entry name" value="Galactose-bd-like_sf"/>
</dbReference>
<evidence type="ECO:0000256" key="5">
    <source>
        <dbReference type="SAM" id="SignalP"/>
    </source>
</evidence>
<dbReference type="AlphaFoldDB" id="A0A345HME8"/>
<dbReference type="Pfam" id="PF07555">
    <property type="entry name" value="NAGidase"/>
    <property type="match status" value="1"/>
</dbReference>
<dbReference type="KEGG" id="spad:DVK44_09345"/>
<dbReference type="PANTHER" id="PTHR13170">
    <property type="entry name" value="O-GLCNACASE"/>
    <property type="match status" value="1"/>
</dbReference>